<feature type="transmembrane region" description="Helical" evidence="1">
    <location>
        <begin position="862"/>
        <end position="880"/>
    </location>
</feature>
<dbReference type="InterPro" id="IPR011990">
    <property type="entry name" value="TPR-like_helical_dom_sf"/>
</dbReference>
<keyword evidence="1" id="KW-0472">Membrane</keyword>
<keyword evidence="5" id="KW-1185">Reference proteome</keyword>
<dbReference type="RefSeq" id="WP_111373850.1">
    <property type="nucleotide sequence ID" value="NZ_CP029480.1"/>
</dbReference>
<name>A0A2Z4GI56_9BACT</name>
<dbReference type="KEGG" id="als:DJ013_20795"/>
<dbReference type="SUPFAM" id="SSF48452">
    <property type="entry name" value="TPR-like"/>
    <property type="match status" value="1"/>
</dbReference>
<dbReference type="OrthoDB" id="9771112at2"/>
<gene>
    <name evidence="4" type="ORF">DJ013_20795</name>
</gene>
<proteinExistence type="predicted"/>
<keyword evidence="1" id="KW-0812">Transmembrane</keyword>
<evidence type="ECO:0000313" key="4">
    <source>
        <dbReference type="EMBL" id="AWW00484.1"/>
    </source>
</evidence>
<sequence length="883" mass="101430">MKIYLIILSLALSFALEAQDLVFSTHSNYPSKIIDSLNNGRIEPYQARAKLISYQSWAKRKGKVSEAIDNYYYLPWTFYAEANYNEVIKTYQKGIKEALEFTSTPIDTIRFKLLSDLGSLYLVENNLVENLSMAYQLYKSNIEIEKSVPTNLLSLLNNYAYYHQLNGDWEQSVIYLKEAQRIGKTYLKDPELLSYVYRNLGRAYYFLNQKTETEKYYLLAVQTSKEALNKAKGLYDLGILYQETNRPVKAETSFHNSISTITHSGFAKKPLGQIVVQRNQLGLAKSSISRGDYNSALKKVLLVKQNPISILEQLDAILIQLEIPNHNLDTLYEAGLVLSNTNLTNYTSISPNHTTAFLYKKAEKTKAISDYQNLVNWLSHVRQNNIGSQAKFRVSAEVHDLTSEVLKYANSQNAFEFLELTKAAELLEINRRINIKEPFVKELAHLDRKISSLSIKATEYGLDSTLSLKIRQAQIEQSILSQKIKKENPTYYQENYFWKPAETEEIQKKLKPKELLISYFMDETDIYIYVIKNNKKGIIKLQKDTEFDNRLLSFINNISLNPGLGVYNSDSEAQFFYSKLIEPISDYLKGVEDLTIIRDGLLNILPYEVLAYATDSYLLEKYSITYNYSSTLALEQRVKKHLSDLTNILAFAPYTNQGWTSSLFRNKSLGQLPFSDSEVNQIDGTVYKNENATKIKFLENYQKHGIIHFATHAQMDDTDPSKSFIAFFPDSSDYKLYTEELYNLSLKNTQLVVLSACEAGGGKLQKGEGLMSLARGFAYAGCPAVITTLWKANDQSTAWLSERLHHYLSKGWNKAKALRQAKLDFRASDIGQEFDHPYYWANFILIGSDEPLEKTFWQLYKWWLIGSMFIVLILIGAWRIKKT</sequence>
<dbReference type="PANTHER" id="PTHR10098">
    <property type="entry name" value="RAPSYN-RELATED"/>
    <property type="match status" value="1"/>
</dbReference>
<evidence type="ECO:0000259" key="3">
    <source>
        <dbReference type="Pfam" id="PF12770"/>
    </source>
</evidence>
<feature type="signal peptide" evidence="2">
    <location>
        <begin position="1"/>
        <end position="18"/>
    </location>
</feature>
<dbReference type="SMART" id="SM00028">
    <property type="entry name" value="TPR"/>
    <property type="match status" value="3"/>
</dbReference>
<organism evidence="4 5">
    <name type="scientific">Arcticibacterium luteifluviistationis</name>
    <dbReference type="NCBI Taxonomy" id="1784714"/>
    <lineage>
        <taxon>Bacteria</taxon>
        <taxon>Pseudomonadati</taxon>
        <taxon>Bacteroidota</taxon>
        <taxon>Cytophagia</taxon>
        <taxon>Cytophagales</taxon>
        <taxon>Leadbetterellaceae</taxon>
        <taxon>Arcticibacterium</taxon>
    </lineage>
</organism>
<protein>
    <recommendedName>
        <fullName evidence="3">CHAT domain-containing protein</fullName>
    </recommendedName>
</protein>
<evidence type="ECO:0000256" key="2">
    <source>
        <dbReference type="SAM" id="SignalP"/>
    </source>
</evidence>
<accession>A0A2Z4GI56</accession>
<evidence type="ECO:0000256" key="1">
    <source>
        <dbReference type="SAM" id="Phobius"/>
    </source>
</evidence>
<dbReference type="EMBL" id="CP029480">
    <property type="protein sequence ID" value="AWW00484.1"/>
    <property type="molecule type" value="Genomic_DNA"/>
</dbReference>
<dbReference type="Pfam" id="PF12770">
    <property type="entry name" value="CHAT"/>
    <property type="match status" value="1"/>
</dbReference>
<dbReference type="InterPro" id="IPR019734">
    <property type="entry name" value="TPR_rpt"/>
</dbReference>
<dbReference type="Proteomes" id="UP000249873">
    <property type="component" value="Chromosome"/>
</dbReference>
<dbReference type="AlphaFoldDB" id="A0A2Z4GI56"/>
<reference evidence="4 5" key="1">
    <citation type="submission" date="2018-05" db="EMBL/GenBank/DDBJ databases">
        <title>Complete genome sequence of Arcticibacterium luteifluviistationis SM1504T, a cytophagaceae bacterium isolated from Arctic surface seawater.</title>
        <authorList>
            <person name="Li Y."/>
            <person name="Qin Q.-L."/>
        </authorList>
    </citation>
    <scope>NUCLEOTIDE SEQUENCE [LARGE SCALE GENOMIC DNA]</scope>
    <source>
        <strain evidence="4 5">SM1504</strain>
    </source>
</reference>
<dbReference type="PANTHER" id="PTHR10098:SF108">
    <property type="entry name" value="TETRATRICOPEPTIDE REPEAT PROTEIN 28"/>
    <property type="match status" value="1"/>
</dbReference>
<dbReference type="Gene3D" id="1.25.40.10">
    <property type="entry name" value="Tetratricopeptide repeat domain"/>
    <property type="match status" value="1"/>
</dbReference>
<feature type="domain" description="CHAT" evidence="3">
    <location>
        <begin position="576"/>
        <end position="848"/>
    </location>
</feature>
<dbReference type="InterPro" id="IPR024983">
    <property type="entry name" value="CHAT_dom"/>
</dbReference>
<evidence type="ECO:0000313" key="5">
    <source>
        <dbReference type="Proteomes" id="UP000249873"/>
    </source>
</evidence>
<keyword evidence="2" id="KW-0732">Signal</keyword>
<feature type="chain" id="PRO_5016258288" description="CHAT domain-containing protein" evidence="2">
    <location>
        <begin position="19"/>
        <end position="883"/>
    </location>
</feature>
<keyword evidence="1" id="KW-1133">Transmembrane helix</keyword>